<gene>
    <name evidence="2" type="ORF">U9M48_011707</name>
</gene>
<keyword evidence="3" id="KW-1185">Reference proteome</keyword>
<feature type="compositionally biased region" description="Pro residues" evidence="1">
    <location>
        <begin position="24"/>
        <end position="33"/>
    </location>
</feature>
<dbReference type="AlphaFoldDB" id="A0AAQ3SY04"/>
<accession>A0AAQ3SY04</accession>
<dbReference type="EMBL" id="CP144747">
    <property type="protein sequence ID" value="WVZ61899.1"/>
    <property type="molecule type" value="Genomic_DNA"/>
</dbReference>
<feature type="region of interest" description="Disordered" evidence="1">
    <location>
        <begin position="1"/>
        <end position="33"/>
    </location>
</feature>
<organism evidence="2 3">
    <name type="scientific">Paspalum notatum var. saurae</name>
    <dbReference type="NCBI Taxonomy" id="547442"/>
    <lineage>
        <taxon>Eukaryota</taxon>
        <taxon>Viridiplantae</taxon>
        <taxon>Streptophyta</taxon>
        <taxon>Embryophyta</taxon>
        <taxon>Tracheophyta</taxon>
        <taxon>Spermatophyta</taxon>
        <taxon>Magnoliopsida</taxon>
        <taxon>Liliopsida</taxon>
        <taxon>Poales</taxon>
        <taxon>Poaceae</taxon>
        <taxon>PACMAD clade</taxon>
        <taxon>Panicoideae</taxon>
        <taxon>Andropogonodae</taxon>
        <taxon>Paspaleae</taxon>
        <taxon>Paspalinae</taxon>
        <taxon>Paspalum</taxon>
    </lineage>
</organism>
<evidence type="ECO:0000313" key="3">
    <source>
        <dbReference type="Proteomes" id="UP001341281"/>
    </source>
</evidence>
<protein>
    <submittedName>
        <fullName evidence="2">Uncharacterized protein</fullName>
    </submittedName>
</protein>
<sequence length="182" mass="18985">MCPVSSGAAPLRPSTSDGRDTPRHAPPPAPSPLAPVGRLARFCYDPAGHLGLSRRPALPGSALLRSGGYLACPRPTRLRSGGLPRAVCSGGPLASLASAPHLNVTGRGLGGAMRWSGPQPGPVTPGPEAAARGWRRAWMRWPGMATDWCGGGSWGWRQRARRRRPVMATMGAEAAVGDGMRD</sequence>
<evidence type="ECO:0000313" key="2">
    <source>
        <dbReference type="EMBL" id="WVZ61899.1"/>
    </source>
</evidence>
<reference evidence="2 3" key="1">
    <citation type="submission" date="2024-02" db="EMBL/GenBank/DDBJ databases">
        <title>High-quality chromosome-scale genome assembly of Pensacola bahiagrass (Paspalum notatum Flugge var. saurae).</title>
        <authorList>
            <person name="Vega J.M."/>
            <person name="Podio M."/>
            <person name="Orjuela J."/>
            <person name="Siena L.A."/>
            <person name="Pessino S.C."/>
            <person name="Combes M.C."/>
            <person name="Mariac C."/>
            <person name="Albertini E."/>
            <person name="Pupilli F."/>
            <person name="Ortiz J.P.A."/>
            <person name="Leblanc O."/>
        </authorList>
    </citation>
    <scope>NUCLEOTIDE SEQUENCE [LARGE SCALE GENOMIC DNA]</scope>
    <source>
        <strain evidence="2">R1</strain>
        <tissue evidence="2">Leaf</tissue>
    </source>
</reference>
<name>A0AAQ3SY04_PASNO</name>
<evidence type="ECO:0000256" key="1">
    <source>
        <dbReference type="SAM" id="MobiDB-lite"/>
    </source>
</evidence>
<proteinExistence type="predicted"/>
<dbReference type="Proteomes" id="UP001341281">
    <property type="component" value="Chromosome 03"/>
</dbReference>